<dbReference type="SUPFAM" id="SSF46894">
    <property type="entry name" value="C-terminal effector domain of the bipartite response regulators"/>
    <property type="match status" value="1"/>
</dbReference>
<evidence type="ECO:0000256" key="3">
    <source>
        <dbReference type="ARBA" id="ARBA00023163"/>
    </source>
</evidence>
<dbReference type="Gene3D" id="1.10.10.10">
    <property type="entry name" value="Winged helix-like DNA-binding domain superfamily/Winged helix DNA-binding domain"/>
    <property type="match status" value="1"/>
</dbReference>
<protein>
    <recommendedName>
        <fullName evidence="4">HTH luxR-type domain-containing protein</fullName>
    </recommendedName>
</protein>
<dbReference type="PANTHER" id="PTHR44688:SF16">
    <property type="entry name" value="DNA-BINDING TRANSCRIPTIONAL ACTIVATOR DEVR_DOSR"/>
    <property type="match status" value="1"/>
</dbReference>
<dbReference type="InterPro" id="IPR016032">
    <property type="entry name" value="Sig_transdc_resp-reg_C-effctor"/>
</dbReference>
<gene>
    <name evidence="5" type="ORF">GTW23_10675</name>
</gene>
<proteinExistence type="predicted"/>
<keyword evidence="1" id="KW-0805">Transcription regulation</keyword>
<dbReference type="InterPro" id="IPR000792">
    <property type="entry name" value="Tscrpt_reg_LuxR_C"/>
</dbReference>
<dbReference type="PRINTS" id="PR00038">
    <property type="entry name" value="HTHLUXR"/>
</dbReference>
<accession>A0ABT1CRT3</accession>
<evidence type="ECO:0000313" key="6">
    <source>
        <dbReference type="Proteomes" id="UP001320715"/>
    </source>
</evidence>
<comment type="caution">
    <text evidence="5">The sequence shown here is derived from an EMBL/GenBank/DDBJ whole genome shotgun (WGS) entry which is preliminary data.</text>
</comment>
<feature type="domain" description="HTH luxR-type" evidence="4">
    <location>
        <begin position="168"/>
        <end position="232"/>
    </location>
</feature>
<organism evidence="5 6">
    <name type="scientific">Hoeflea alexandrii</name>
    <dbReference type="NCBI Taxonomy" id="288436"/>
    <lineage>
        <taxon>Bacteria</taxon>
        <taxon>Pseudomonadati</taxon>
        <taxon>Pseudomonadota</taxon>
        <taxon>Alphaproteobacteria</taxon>
        <taxon>Hyphomicrobiales</taxon>
        <taxon>Rhizobiaceae</taxon>
        <taxon>Hoeflea</taxon>
    </lineage>
</organism>
<keyword evidence="3" id="KW-0804">Transcription</keyword>
<name>A0ABT1CRT3_9HYPH</name>
<evidence type="ECO:0000259" key="4">
    <source>
        <dbReference type="PROSITE" id="PS50043"/>
    </source>
</evidence>
<evidence type="ECO:0000256" key="2">
    <source>
        <dbReference type="ARBA" id="ARBA00023125"/>
    </source>
</evidence>
<dbReference type="SMART" id="SM00421">
    <property type="entry name" value="HTH_LUXR"/>
    <property type="match status" value="1"/>
</dbReference>
<evidence type="ECO:0000313" key="5">
    <source>
        <dbReference type="EMBL" id="MCO6408638.1"/>
    </source>
</evidence>
<dbReference type="RefSeq" id="WP_252915750.1">
    <property type="nucleotide sequence ID" value="NZ_JAAAML010000002.1"/>
</dbReference>
<dbReference type="CDD" id="cd06170">
    <property type="entry name" value="LuxR_C_like"/>
    <property type="match status" value="1"/>
</dbReference>
<dbReference type="InterPro" id="IPR036388">
    <property type="entry name" value="WH-like_DNA-bd_sf"/>
</dbReference>
<dbReference type="Proteomes" id="UP001320715">
    <property type="component" value="Unassembled WGS sequence"/>
</dbReference>
<dbReference type="PANTHER" id="PTHR44688">
    <property type="entry name" value="DNA-BINDING TRANSCRIPTIONAL ACTIVATOR DEVR_DOSR"/>
    <property type="match status" value="1"/>
</dbReference>
<dbReference type="Pfam" id="PF00196">
    <property type="entry name" value="GerE"/>
    <property type="match status" value="1"/>
</dbReference>
<evidence type="ECO:0000256" key="1">
    <source>
        <dbReference type="ARBA" id="ARBA00023015"/>
    </source>
</evidence>
<dbReference type="PROSITE" id="PS50043">
    <property type="entry name" value="HTH_LUXR_2"/>
    <property type="match status" value="1"/>
</dbReference>
<sequence>MTSVYRLIEDCAAASGSDGFAACIVDLAGWTGVRQLMVFEMTGDAVTCLLSRNYERVRTGEVLAGRYMDGWFRMDPLLPELMRLPAGQTHVRRMDDIVAKMPPDYFDIFFSEPGLSGKTTVLAAGSSRRMMVNFYDGEAGAPKPDEALLSLIARLVLNHHESHPPAGYPACLAALSERERQICLGVLGGKKAEMIAGELGLSPATIVTYRRRAYGKLGISSRGDLFALCRKG</sequence>
<dbReference type="PROSITE" id="PS00622">
    <property type="entry name" value="HTH_LUXR_1"/>
    <property type="match status" value="1"/>
</dbReference>
<reference evidence="5 6" key="1">
    <citation type="submission" date="2020-01" db="EMBL/GenBank/DDBJ databases">
        <title>Genomes of bacteria type strains.</title>
        <authorList>
            <person name="Chen J."/>
            <person name="Zhu S."/>
            <person name="Yang J."/>
        </authorList>
    </citation>
    <scope>NUCLEOTIDE SEQUENCE [LARGE SCALE GENOMIC DNA]</scope>
    <source>
        <strain evidence="5 6">DSM 16655</strain>
    </source>
</reference>
<keyword evidence="6" id="KW-1185">Reference proteome</keyword>
<keyword evidence="2" id="KW-0238">DNA-binding</keyword>
<dbReference type="EMBL" id="JAAAML010000002">
    <property type="protein sequence ID" value="MCO6408638.1"/>
    <property type="molecule type" value="Genomic_DNA"/>
</dbReference>